<protein>
    <submittedName>
        <fullName evidence="4">Acyl-CoA transferase</fullName>
    </submittedName>
</protein>
<keyword evidence="5" id="KW-1185">Reference proteome</keyword>
<dbReference type="Gene3D" id="3.40.50.10540">
    <property type="entry name" value="Crotonobetainyl-coa:carnitine coa-transferase, domain 1"/>
    <property type="match status" value="3"/>
</dbReference>
<name>H6N4I5_GORPV</name>
<dbReference type="HOGENOM" id="CLU_010587_2_1_11"/>
<feature type="region of interest" description="Disordered" evidence="3">
    <location>
        <begin position="351"/>
        <end position="372"/>
    </location>
</feature>
<dbReference type="STRING" id="1112204.GPOL_c25380"/>
<dbReference type="InterPro" id="IPR023606">
    <property type="entry name" value="CoA-Trfase_III_dom_1_sf"/>
</dbReference>
<dbReference type="Pfam" id="PF02515">
    <property type="entry name" value="CoA_transf_3"/>
    <property type="match status" value="2"/>
</dbReference>
<dbReference type="InterPro" id="IPR044855">
    <property type="entry name" value="CoA-Trfase_III_dom3_sf"/>
</dbReference>
<evidence type="ECO:0000256" key="1">
    <source>
        <dbReference type="ARBA" id="ARBA00008383"/>
    </source>
</evidence>
<dbReference type="GO" id="GO:0016740">
    <property type="term" value="F:transferase activity"/>
    <property type="evidence" value="ECO:0007669"/>
    <property type="project" value="UniProtKB-KW"/>
</dbReference>
<accession>H6N4I5</accession>
<reference evidence="4 5" key="1">
    <citation type="journal article" date="2012" name="Appl. Environ. Microbiol.">
        <title>Involvement of two latex-clearing proteins during rubber degradation and insights into the subsequent degradation pathway revealed by the genome sequence of Gordonia polyisoprenivorans strain VH2.</title>
        <authorList>
            <person name="Hiessl S."/>
            <person name="Schuldes J."/>
            <person name="Thurmer A."/>
            <person name="Halbsguth T."/>
            <person name="Broker D."/>
            <person name="Angelov A."/>
            <person name="Liebl W."/>
            <person name="Daniel R."/>
            <person name="Steinbuchel A."/>
        </authorList>
    </citation>
    <scope>NUCLEOTIDE SEQUENCE [LARGE SCALE GENOMIC DNA]</scope>
    <source>
        <strain evidence="5">DSM 44266 / VH2</strain>
    </source>
</reference>
<keyword evidence="2 4" id="KW-0808">Transferase</keyword>
<dbReference type="Gene3D" id="3.30.1540.10">
    <property type="entry name" value="formyl-coa transferase, domain 3"/>
    <property type="match status" value="2"/>
</dbReference>
<comment type="similarity">
    <text evidence="1">Belongs to the CoA-transferase III family.</text>
</comment>
<dbReference type="eggNOG" id="COG1804">
    <property type="taxonomic scope" value="Bacteria"/>
</dbReference>
<dbReference type="InterPro" id="IPR050509">
    <property type="entry name" value="CoA-transferase_III"/>
</dbReference>
<dbReference type="AlphaFoldDB" id="H6N4I5"/>
<evidence type="ECO:0000256" key="2">
    <source>
        <dbReference type="ARBA" id="ARBA00022679"/>
    </source>
</evidence>
<dbReference type="PANTHER" id="PTHR48228:SF6">
    <property type="entry name" value="L-CARNITINE COA-TRANSFERASE"/>
    <property type="match status" value="1"/>
</dbReference>
<dbReference type="SUPFAM" id="SSF89796">
    <property type="entry name" value="CoA-transferase family III (CaiB/BaiF)"/>
    <property type="match status" value="2"/>
</dbReference>
<dbReference type="InterPro" id="IPR003673">
    <property type="entry name" value="CoA-Trfase_fam_III"/>
</dbReference>
<dbReference type="Proteomes" id="UP000009154">
    <property type="component" value="Chromosome"/>
</dbReference>
<proteinExistence type="inferred from homology"/>
<dbReference type="PANTHER" id="PTHR48228">
    <property type="entry name" value="SUCCINYL-COA--D-CITRAMALATE COA-TRANSFERASE"/>
    <property type="match status" value="1"/>
</dbReference>
<evidence type="ECO:0000313" key="4">
    <source>
        <dbReference type="EMBL" id="AFA73567.1"/>
    </source>
</evidence>
<organism evidence="4 5">
    <name type="scientific">Gordonia polyisoprenivorans (strain DSM 44266 / VH2)</name>
    <dbReference type="NCBI Taxonomy" id="1112204"/>
    <lineage>
        <taxon>Bacteria</taxon>
        <taxon>Bacillati</taxon>
        <taxon>Actinomycetota</taxon>
        <taxon>Actinomycetes</taxon>
        <taxon>Mycobacteriales</taxon>
        <taxon>Gordoniaceae</taxon>
        <taxon>Gordonia</taxon>
    </lineage>
</organism>
<evidence type="ECO:0000313" key="5">
    <source>
        <dbReference type="Proteomes" id="UP000009154"/>
    </source>
</evidence>
<dbReference type="EMBL" id="CP003119">
    <property type="protein sequence ID" value="AFA73567.1"/>
    <property type="molecule type" value="Genomic_DNA"/>
</dbReference>
<sequence>MLDGIAVLDLSVASVGRIAAMLMGDFGADVIRPGDCDTSPPEAPMWDRNKRILDADRNSDKVIALAADADVIITTGAEAEAAEVIDLIGERNPRVVHLSLTRFRVGDEVPDRAADGLMSAATGIGRRQSSSDGGPVEPVFPYLTYEQALWGATCTVAALIERERSGRGQLVTVDGMNAAQITAAATMVVDPDSPPPSTAVGAHGPNPPYSTYRCADGNWLLLGALLPKFQIAAFKLLGVADILTDPRIDGQHTKLYSVENRDWVRARIAEAFATRPCSDWLTALDEVDCPASVVADAGEFLDHPQSVALEQRQIVDDPVVGSVEMPWTPVDLTGSRAKRPRPRQFVDAACWSSGSSSTAPGAGGSSSGGSSSGGPLTGFRVLDLGAVLAGPLAGSLLADLGADVVKVEPSAGDNFRGIGWHYNRGQRSLALDLRNPAGARAFREVVKASDVVLDNFRPGVLRRLGIDHESLTRVRPEIITGSITGFGEVGPLAGKPGFDPILQAVSGMMAAQGGDADPVFSSIAVNDVTAACAMAFASCLALYHRLRRGVGQRFDVSLTIVAAYMQCGELVRYQSRPPVQLGGLDYPGPSPLDRYYRTSNGYVRVWLPSADTAIAACLLPAKQSDGHDLAAQIQMTLESLPTDDVVSRIEGAGGAATEAITYHDLAAEPEILRDHYLGALSRADGKEFFVPARYATFERGRAVEILGPPGLGEHSRQVLESVGISRADIDELVESGAVWEGSAMTDFAVSLYR</sequence>
<gene>
    <name evidence="4" type="ordered locus">GPOL_c25380</name>
</gene>
<evidence type="ECO:0000256" key="3">
    <source>
        <dbReference type="SAM" id="MobiDB-lite"/>
    </source>
</evidence>
<dbReference type="KEGG" id="gpo:GPOL_c25380"/>
<feature type="compositionally biased region" description="Gly residues" evidence="3">
    <location>
        <begin position="361"/>
        <end position="372"/>
    </location>
</feature>